<feature type="compositionally biased region" description="Polar residues" evidence="17">
    <location>
        <begin position="23"/>
        <end position="43"/>
    </location>
</feature>
<dbReference type="PROSITE" id="PS50011">
    <property type="entry name" value="PROTEIN_KINASE_DOM"/>
    <property type="match status" value="1"/>
</dbReference>
<protein>
    <recommendedName>
        <fullName evidence="19">Protein kinase domain-containing protein</fullName>
    </recommendedName>
</protein>
<dbReference type="InterPro" id="IPR000719">
    <property type="entry name" value="Prot_kinase_dom"/>
</dbReference>
<proteinExistence type="inferred from homology"/>
<dbReference type="GO" id="GO:0009523">
    <property type="term" value="C:photosystem II"/>
    <property type="evidence" value="ECO:0007669"/>
    <property type="project" value="UniProtKB-KW"/>
</dbReference>
<reference evidence="20" key="1">
    <citation type="submission" date="2023-10" db="EMBL/GenBank/DDBJ databases">
        <authorList>
            <person name="Domelevo Entfellner J.-B."/>
        </authorList>
    </citation>
    <scope>NUCLEOTIDE SEQUENCE</scope>
</reference>
<dbReference type="Pfam" id="PF00069">
    <property type="entry name" value="Pkinase"/>
    <property type="match status" value="1"/>
</dbReference>
<feature type="domain" description="Protein kinase" evidence="19">
    <location>
        <begin position="178"/>
        <end position="466"/>
    </location>
</feature>
<evidence type="ECO:0000256" key="2">
    <source>
        <dbReference type="ARBA" id="ARBA00008017"/>
    </source>
</evidence>
<keyword evidence="12 18" id="KW-0472">Membrane</keyword>
<evidence type="ECO:0000256" key="18">
    <source>
        <dbReference type="SAM" id="Phobius"/>
    </source>
</evidence>
<keyword evidence="14" id="KW-0407">Ion channel</keyword>
<dbReference type="GO" id="GO:0008381">
    <property type="term" value="F:mechanosensitive monoatomic ion channel activity"/>
    <property type="evidence" value="ECO:0007669"/>
    <property type="project" value="TreeGrafter"/>
</dbReference>
<dbReference type="SUPFAM" id="SSF56112">
    <property type="entry name" value="Protein kinase-like (PK-like)"/>
    <property type="match status" value="1"/>
</dbReference>
<dbReference type="PROSITE" id="PS00107">
    <property type="entry name" value="PROTEIN_KINASE_ATP"/>
    <property type="match status" value="1"/>
</dbReference>
<comment type="similarity">
    <text evidence="2">Belongs to the MscS (TC 1.A.23) family.</text>
</comment>
<keyword evidence="16" id="KW-0175">Coiled coil</keyword>
<keyword evidence="4" id="KW-0602">Photosynthesis</keyword>
<keyword evidence="9 15" id="KW-0067">ATP-binding</keyword>
<feature type="region of interest" description="Disordered" evidence="17">
    <location>
        <begin position="487"/>
        <end position="529"/>
    </location>
</feature>
<feature type="region of interest" description="Disordered" evidence="17">
    <location>
        <begin position="22"/>
        <end position="47"/>
    </location>
</feature>
<keyword evidence="7 15" id="KW-0547">Nucleotide-binding</keyword>
<dbReference type="SUPFAM" id="SSF50182">
    <property type="entry name" value="Sm-like ribonucleoproteins"/>
    <property type="match status" value="1"/>
</dbReference>
<dbReference type="Pfam" id="PF00924">
    <property type="entry name" value="MS_channel_2nd"/>
    <property type="match status" value="1"/>
</dbReference>
<evidence type="ECO:0000256" key="7">
    <source>
        <dbReference type="ARBA" id="ARBA00022741"/>
    </source>
</evidence>
<evidence type="ECO:0000256" key="12">
    <source>
        <dbReference type="ARBA" id="ARBA00023136"/>
    </source>
</evidence>
<dbReference type="InterPro" id="IPR017441">
    <property type="entry name" value="Protein_kinase_ATP_BS"/>
</dbReference>
<dbReference type="InterPro" id="IPR008271">
    <property type="entry name" value="Ser/Thr_kinase_AS"/>
</dbReference>
<accession>A0AA86SVE1</accession>
<dbReference type="GO" id="GO:0006820">
    <property type="term" value="P:monoatomic anion transport"/>
    <property type="evidence" value="ECO:0007669"/>
    <property type="project" value="TreeGrafter"/>
</dbReference>
<keyword evidence="6 18" id="KW-0812">Transmembrane</keyword>
<dbReference type="InterPro" id="IPR011009">
    <property type="entry name" value="Kinase-like_dom_sf"/>
</dbReference>
<evidence type="ECO:0000256" key="11">
    <source>
        <dbReference type="ARBA" id="ARBA00023065"/>
    </source>
</evidence>
<dbReference type="InterPro" id="IPR010920">
    <property type="entry name" value="LSM_dom_sf"/>
</dbReference>
<evidence type="ECO:0000256" key="5">
    <source>
        <dbReference type="ARBA" id="ARBA00022679"/>
    </source>
</evidence>
<dbReference type="Pfam" id="PF06596">
    <property type="entry name" value="PsbX"/>
    <property type="match status" value="1"/>
</dbReference>
<dbReference type="PROSITE" id="PS00108">
    <property type="entry name" value="PROTEIN_KINASE_ST"/>
    <property type="match status" value="1"/>
</dbReference>
<evidence type="ECO:0000256" key="8">
    <source>
        <dbReference type="ARBA" id="ARBA00022777"/>
    </source>
</evidence>
<dbReference type="GO" id="GO:0005524">
    <property type="term" value="F:ATP binding"/>
    <property type="evidence" value="ECO:0007669"/>
    <property type="project" value="UniProtKB-UniRule"/>
</dbReference>
<keyword evidence="11" id="KW-0406">Ion transport</keyword>
<dbReference type="Gene3D" id="2.30.30.60">
    <property type="match status" value="1"/>
</dbReference>
<feature type="transmembrane region" description="Helical" evidence="18">
    <location>
        <begin position="963"/>
        <end position="983"/>
    </location>
</feature>
<dbReference type="Gene3D" id="1.10.510.10">
    <property type="entry name" value="Transferase(Phosphotransferase) domain 1"/>
    <property type="match status" value="1"/>
</dbReference>
<feature type="transmembrane region" description="Helical" evidence="18">
    <location>
        <begin position="699"/>
        <end position="720"/>
    </location>
</feature>
<evidence type="ECO:0000256" key="15">
    <source>
        <dbReference type="PROSITE-ProRule" id="PRU10141"/>
    </source>
</evidence>
<evidence type="ECO:0000256" key="4">
    <source>
        <dbReference type="ARBA" id="ARBA00022531"/>
    </source>
</evidence>
<evidence type="ECO:0000256" key="14">
    <source>
        <dbReference type="ARBA" id="ARBA00023303"/>
    </source>
</evidence>
<feature type="transmembrane region" description="Helical" evidence="18">
    <location>
        <begin position="732"/>
        <end position="749"/>
    </location>
</feature>
<keyword evidence="10 18" id="KW-1133">Transmembrane helix</keyword>
<keyword evidence="8" id="KW-0418">Kinase</keyword>
<evidence type="ECO:0000313" key="21">
    <source>
        <dbReference type="Proteomes" id="UP001189624"/>
    </source>
</evidence>
<dbReference type="InterPro" id="IPR016688">
    <property type="entry name" value="MscS-like_plants/fungi"/>
</dbReference>
<dbReference type="Gene3D" id="1.20.5.510">
    <property type="entry name" value="Single helix bin"/>
    <property type="match status" value="1"/>
</dbReference>
<keyword evidence="3" id="KW-0813">Transport</keyword>
<feature type="transmembrane region" description="Helical" evidence="18">
    <location>
        <begin position="615"/>
        <end position="638"/>
    </location>
</feature>
<feature type="region of interest" description="Disordered" evidence="17">
    <location>
        <begin position="411"/>
        <end position="430"/>
    </location>
</feature>
<dbReference type="Gramene" id="rna-AYBTSS11_LOCUS25637">
    <property type="protein sequence ID" value="CAJ1973573.1"/>
    <property type="gene ID" value="gene-AYBTSS11_LOCUS25637"/>
</dbReference>
<evidence type="ECO:0000256" key="10">
    <source>
        <dbReference type="ARBA" id="ARBA00022989"/>
    </source>
</evidence>
<evidence type="ECO:0000256" key="16">
    <source>
        <dbReference type="SAM" id="Coils"/>
    </source>
</evidence>
<dbReference type="GO" id="GO:0005886">
    <property type="term" value="C:plasma membrane"/>
    <property type="evidence" value="ECO:0007669"/>
    <property type="project" value="UniProtKB-ARBA"/>
</dbReference>
<keyword evidence="13" id="KW-0604">Photosystem II</keyword>
<dbReference type="EMBL" id="OY731406">
    <property type="protein sequence ID" value="CAJ1973573.1"/>
    <property type="molecule type" value="Genomic_DNA"/>
</dbReference>
<dbReference type="GO" id="GO:0050982">
    <property type="term" value="P:detection of mechanical stimulus"/>
    <property type="evidence" value="ECO:0007669"/>
    <property type="project" value="UniProtKB-ARBA"/>
</dbReference>
<name>A0AA86SVE1_9FABA</name>
<sequence>MRKSVKSFPPPTRRKVIEAIHKMNSSQSQRTQHNLSRQSSKSKSGCCRGFSSVETVSSTAPTLQHHQLQQRFQKLELEVAGLEKEVRRQTELRVMYRKRMETTQDYLKYCLQIAQENGIMDLIIHSKGELSQSPLSLHTVNSTPTTPQIPTPSHHHPNLMAIVDQAKTNGWFINPSEIQLGEKIGQGTTAEIYRGTWRGFDVAVKCMSAAFFSKNENGVVFFAQEVETLSKQRHRFVLHLMGACLEPPHHAWVVTEYLNTTLKEWLHGPGKRPKDRTLPLPPFKDRVMRALEIAQAMQYLHEQKPKVIHRDLKPSNIFLDDALHVRVADFGHARFLSDDEMALTGETGTYVYMAPEVIRCEPYNEKCDVYSFGIILNELLTGKYPYIETEFGPAKIAMEVVENELRPVLASGDDGEQLGEKQGLQGGEVSMAEKKREVMLAIPNEGGDESLMPKQQSRVNSPHRMLNDNEFAAKSPPLNCSSPEIRFMPSPNKPPKVPTSSANLTRRKSLTRSVYSKPKSRFGEQPYPVDGTLLEENGASTLQENLTVGSPYKASPNNNNKPAATVNRTVSILSVITPKTPLMASPGPAGGEDFDEIIYRKVELSKSKRTKRVTAMVLFEWFVFVCIASSLVASLTVGKLKRTEIWGLGIWRWCVLVMVTFCGMLVTRWFMRIVVFLIETNFLLRKKVLYFVHGLKKCVQFFIWLGLVLLTWVLLINPGVHRSELATKILDGVTWTLVSVLIGAFLWFVKTLLLKLLASNFHVKSFFDRIQESLFHQYILQTLSGPPLVEEAEKVGASLSVGRFSFKSTDGKGGTKKETIDIAKLHQMKQEKVSAWTMKVLVDAMTNSGLSTISSALEESFDDGENELTDKEISNEMEATAAAYYIFRNVAAPGCKYIDEDELRRFMIKEEVRMVYPLLAEAETGQITRKSLTDWLLKVYQERKALAHALSDTKTAVKQLNKLVTVILVVVTIIVWLLLMEIATTKVLVFLSSQLVLAAFMFGNTCKNIFEAIIFVFVMHPFDVGDRCVVDGVELLVEEMNILTTVFLKLNNEKVYYPNSLLATKPISNYYRSPDMGDRVEFSIDFTTPAEKIGALKERVKRYLERNPQYWHPNHGLVVKDIEDVNKIKMGINVTHTMNFQEFGEKTKRRTELVMEIKKIFEELNIRYNLLPQGIHLRHMEPDPGEVENLPRRITYKCHVIRKSRVVSISLSSPELHLLSRILRPDQVSTTKATPEMASATASASASVPVVALSLTSITHSKPSSQAFFRPLPLSQPKRTLSTKPLSKSNFQINASLKEKAVTGLTAATFTASMVIPEVANAAGSDFSPSLKNFLLSIFAGGVVLVAIFGAVVGVANFDPVKRT</sequence>
<keyword evidence="21" id="KW-1185">Reference proteome</keyword>
<dbReference type="InterPro" id="IPR023408">
    <property type="entry name" value="MscS_beta-dom_sf"/>
</dbReference>
<dbReference type="Gene3D" id="3.30.200.20">
    <property type="entry name" value="Phosphorylase Kinase, domain 1"/>
    <property type="match status" value="1"/>
</dbReference>
<keyword evidence="5" id="KW-0808">Transferase</keyword>
<evidence type="ECO:0000256" key="13">
    <source>
        <dbReference type="ARBA" id="ARBA00023276"/>
    </source>
</evidence>
<evidence type="ECO:0000256" key="17">
    <source>
        <dbReference type="SAM" id="MobiDB-lite"/>
    </source>
</evidence>
<dbReference type="InterPro" id="IPR006685">
    <property type="entry name" value="MscS_channel_2nd"/>
</dbReference>
<comment type="subcellular location">
    <subcellularLocation>
        <location evidence="1">Membrane</location>
        <topology evidence="1">Multi-pass membrane protein</topology>
    </subcellularLocation>
</comment>
<gene>
    <name evidence="20" type="ORF">AYBTSS11_LOCUS25637</name>
</gene>
<evidence type="ECO:0000256" key="3">
    <source>
        <dbReference type="ARBA" id="ARBA00022448"/>
    </source>
</evidence>
<feature type="transmembrane region" description="Helical" evidence="18">
    <location>
        <begin position="650"/>
        <end position="678"/>
    </location>
</feature>
<dbReference type="PANTHER" id="PTHR31618:SF20">
    <property type="entry name" value="MECHANOSENSITIVE ION CHANNEL PROTEIN 10"/>
    <property type="match status" value="1"/>
</dbReference>
<feature type="transmembrane region" description="Helical" evidence="18">
    <location>
        <begin position="995"/>
        <end position="1018"/>
    </location>
</feature>
<dbReference type="PANTHER" id="PTHR31618">
    <property type="entry name" value="MECHANOSENSITIVE ION CHANNEL PROTEIN 5"/>
    <property type="match status" value="1"/>
</dbReference>
<dbReference type="InterPro" id="IPR009518">
    <property type="entry name" value="PSII_PsbX"/>
</dbReference>
<dbReference type="GO" id="GO:0004672">
    <property type="term" value="F:protein kinase activity"/>
    <property type="evidence" value="ECO:0007669"/>
    <property type="project" value="InterPro"/>
</dbReference>
<feature type="binding site" evidence="15">
    <location>
        <position position="205"/>
    </location>
    <ligand>
        <name>ATP</name>
        <dbReference type="ChEBI" id="CHEBI:30616"/>
    </ligand>
</feature>
<dbReference type="SMART" id="SM00220">
    <property type="entry name" value="S_TKc"/>
    <property type="match status" value="1"/>
</dbReference>
<organism evidence="20 21">
    <name type="scientific">Sphenostylis stenocarpa</name>
    <dbReference type="NCBI Taxonomy" id="92480"/>
    <lineage>
        <taxon>Eukaryota</taxon>
        <taxon>Viridiplantae</taxon>
        <taxon>Streptophyta</taxon>
        <taxon>Embryophyta</taxon>
        <taxon>Tracheophyta</taxon>
        <taxon>Spermatophyta</taxon>
        <taxon>Magnoliopsida</taxon>
        <taxon>eudicotyledons</taxon>
        <taxon>Gunneridae</taxon>
        <taxon>Pentapetalae</taxon>
        <taxon>rosids</taxon>
        <taxon>fabids</taxon>
        <taxon>Fabales</taxon>
        <taxon>Fabaceae</taxon>
        <taxon>Papilionoideae</taxon>
        <taxon>50 kb inversion clade</taxon>
        <taxon>NPAAA clade</taxon>
        <taxon>indigoferoid/millettioid clade</taxon>
        <taxon>Phaseoleae</taxon>
        <taxon>Sphenostylis</taxon>
    </lineage>
</organism>
<evidence type="ECO:0000256" key="9">
    <source>
        <dbReference type="ARBA" id="ARBA00022840"/>
    </source>
</evidence>
<feature type="coiled-coil region" evidence="16">
    <location>
        <begin position="65"/>
        <end position="92"/>
    </location>
</feature>
<evidence type="ECO:0000256" key="1">
    <source>
        <dbReference type="ARBA" id="ARBA00004141"/>
    </source>
</evidence>
<feature type="transmembrane region" description="Helical" evidence="18">
    <location>
        <begin position="1334"/>
        <end position="1358"/>
    </location>
</feature>
<evidence type="ECO:0000259" key="19">
    <source>
        <dbReference type="PROSITE" id="PS50011"/>
    </source>
</evidence>
<dbReference type="FunFam" id="2.30.30.60:FF:000003">
    <property type="entry name" value="Predicted mechanosensitive ion channel"/>
    <property type="match status" value="1"/>
</dbReference>
<evidence type="ECO:0000313" key="20">
    <source>
        <dbReference type="EMBL" id="CAJ1973573.1"/>
    </source>
</evidence>
<dbReference type="GO" id="GO:0015979">
    <property type="term" value="P:photosynthesis"/>
    <property type="evidence" value="ECO:0007669"/>
    <property type="project" value="UniProtKB-KW"/>
</dbReference>
<evidence type="ECO:0000256" key="6">
    <source>
        <dbReference type="ARBA" id="ARBA00022692"/>
    </source>
</evidence>
<dbReference type="Proteomes" id="UP001189624">
    <property type="component" value="Chromosome 9"/>
</dbReference>